<evidence type="ECO:0000256" key="3">
    <source>
        <dbReference type="ARBA" id="ARBA00022475"/>
    </source>
</evidence>
<keyword evidence="5 7" id="KW-1133">Transmembrane helix</keyword>
<proteinExistence type="inferred from homology"/>
<sequence length="196" mass="20343">MNLFVSIFIKFFVLLAPFFVLSMFLALTKGMDRAARRAVAVRVTLAVIVACLVLFFFGNGLFAVLGITVDSFRIGAGALLFLSAVSLVHGKPGKAPSESGEDISVVPLAIPITVGPASTGALLVMGAGLEGTERLVGCAALVAAVICVGVILFMSHHVQRVLGKMGIEILTKLTGLILAALAAQIIFTGIVNFLGT</sequence>
<keyword evidence="3" id="KW-1003">Cell membrane</keyword>
<dbReference type="GO" id="GO:0005886">
    <property type="term" value="C:plasma membrane"/>
    <property type="evidence" value="ECO:0007669"/>
    <property type="project" value="UniProtKB-SubCell"/>
</dbReference>
<feature type="transmembrane region" description="Helical" evidence="7">
    <location>
        <begin position="134"/>
        <end position="154"/>
    </location>
</feature>
<evidence type="ECO:0000256" key="2">
    <source>
        <dbReference type="ARBA" id="ARBA00009784"/>
    </source>
</evidence>
<dbReference type="RefSeq" id="WP_126379101.1">
    <property type="nucleotide sequence ID" value="NZ_AP017378.1"/>
</dbReference>
<feature type="transmembrane region" description="Helical" evidence="7">
    <location>
        <begin position="6"/>
        <end position="27"/>
    </location>
</feature>
<dbReference type="OrthoDB" id="21094at2"/>
<dbReference type="NCBIfam" id="TIGR00427">
    <property type="entry name" value="NAAT family transporter"/>
    <property type="match status" value="1"/>
</dbReference>
<dbReference type="AlphaFoldDB" id="A0A2Z6AZT0"/>
<evidence type="ECO:0000256" key="4">
    <source>
        <dbReference type="ARBA" id="ARBA00022692"/>
    </source>
</evidence>
<organism evidence="8 9">
    <name type="scientific">Desulfovibrio ferrophilus</name>
    <dbReference type="NCBI Taxonomy" id="241368"/>
    <lineage>
        <taxon>Bacteria</taxon>
        <taxon>Pseudomonadati</taxon>
        <taxon>Thermodesulfobacteriota</taxon>
        <taxon>Desulfovibrionia</taxon>
        <taxon>Desulfovibrionales</taxon>
        <taxon>Desulfovibrionaceae</taxon>
        <taxon>Desulfovibrio</taxon>
    </lineage>
</organism>
<reference evidence="8 9" key="1">
    <citation type="journal article" date="2018" name="Sci. Adv.">
        <title>Multi-heme cytochromes provide a pathway for survival in energy-limited environments.</title>
        <authorList>
            <person name="Deng X."/>
            <person name="Dohmae N."/>
            <person name="Nealson K.H."/>
            <person name="Hashimoto K."/>
            <person name="Okamoto A."/>
        </authorList>
    </citation>
    <scope>NUCLEOTIDE SEQUENCE [LARGE SCALE GENOMIC DNA]</scope>
    <source>
        <strain evidence="8 9">IS5</strain>
    </source>
</reference>
<feature type="transmembrane region" description="Helical" evidence="7">
    <location>
        <begin position="39"/>
        <end position="65"/>
    </location>
</feature>
<keyword evidence="9" id="KW-1185">Reference proteome</keyword>
<accession>A0A2Z6AZT0</accession>
<protein>
    <recommendedName>
        <fullName evidence="7">UPF0056 membrane protein</fullName>
    </recommendedName>
</protein>
<dbReference type="Pfam" id="PF01914">
    <property type="entry name" value="MarC"/>
    <property type="match status" value="1"/>
</dbReference>
<comment type="subcellular location">
    <subcellularLocation>
        <location evidence="1 7">Cell membrane</location>
        <topology evidence="1 7">Multi-pass membrane protein</topology>
    </subcellularLocation>
</comment>
<dbReference type="Proteomes" id="UP000269883">
    <property type="component" value="Chromosome"/>
</dbReference>
<evidence type="ECO:0000256" key="1">
    <source>
        <dbReference type="ARBA" id="ARBA00004651"/>
    </source>
</evidence>
<evidence type="ECO:0000313" key="9">
    <source>
        <dbReference type="Proteomes" id="UP000269883"/>
    </source>
</evidence>
<keyword evidence="4 7" id="KW-0812">Transmembrane</keyword>
<dbReference type="PANTHER" id="PTHR33508">
    <property type="entry name" value="UPF0056 MEMBRANE PROTEIN YHCE"/>
    <property type="match status" value="1"/>
</dbReference>
<gene>
    <name evidence="8" type="ORF">DFE_2018</name>
</gene>
<dbReference type="EMBL" id="AP017378">
    <property type="protein sequence ID" value="BBD08744.1"/>
    <property type="molecule type" value="Genomic_DNA"/>
</dbReference>
<evidence type="ECO:0000256" key="5">
    <source>
        <dbReference type="ARBA" id="ARBA00022989"/>
    </source>
</evidence>
<dbReference type="InterPro" id="IPR002771">
    <property type="entry name" value="Multi_antbiot-R_MarC"/>
</dbReference>
<evidence type="ECO:0000256" key="7">
    <source>
        <dbReference type="RuleBase" id="RU362048"/>
    </source>
</evidence>
<feature type="transmembrane region" description="Helical" evidence="7">
    <location>
        <begin position="108"/>
        <end position="128"/>
    </location>
</feature>
<keyword evidence="6 7" id="KW-0472">Membrane</keyword>
<dbReference type="PANTHER" id="PTHR33508:SF1">
    <property type="entry name" value="UPF0056 MEMBRANE PROTEIN YHCE"/>
    <property type="match status" value="1"/>
</dbReference>
<comment type="similarity">
    <text evidence="2 7">Belongs to the UPF0056 (MarC) family.</text>
</comment>
<dbReference type="KEGG" id="dfl:DFE_2018"/>
<evidence type="ECO:0000313" key="8">
    <source>
        <dbReference type="EMBL" id="BBD08744.1"/>
    </source>
</evidence>
<name>A0A2Z6AZT0_9BACT</name>
<evidence type="ECO:0000256" key="6">
    <source>
        <dbReference type="ARBA" id="ARBA00023136"/>
    </source>
</evidence>
<feature type="transmembrane region" description="Helical" evidence="7">
    <location>
        <begin position="175"/>
        <end position="195"/>
    </location>
</feature>
<comment type="caution">
    <text evidence="7">Lacks conserved residue(s) required for the propagation of feature annotation.</text>
</comment>